<keyword evidence="4" id="KW-1003">Cell membrane</keyword>
<dbReference type="GO" id="GO:0070069">
    <property type="term" value="C:cytochrome complex"/>
    <property type="evidence" value="ECO:0007669"/>
    <property type="project" value="TreeGrafter"/>
</dbReference>
<protein>
    <submittedName>
        <fullName evidence="13">Cytochrome d ubiquinol oxidase subunit II</fullName>
    </submittedName>
</protein>
<evidence type="ECO:0000256" key="8">
    <source>
        <dbReference type="ARBA" id="ARBA00022982"/>
    </source>
</evidence>
<dbReference type="Proteomes" id="UP000253303">
    <property type="component" value="Unassembled WGS sequence"/>
</dbReference>
<evidence type="ECO:0000256" key="9">
    <source>
        <dbReference type="ARBA" id="ARBA00022989"/>
    </source>
</evidence>
<comment type="caution">
    <text evidence="13">The sequence shown here is derived from an EMBL/GenBank/DDBJ whole genome shotgun (WGS) entry which is preliminary data.</text>
</comment>
<dbReference type="PANTHER" id="PTHR43141:SF5">
    <property type="entry name" value="CYTOCHROME BD-I UBIQUINOL OXIDASE SUBUNIT 2"/>
    <property type="match status" value="1"/>
</dbReference>
<dbReference type="RefSeq" id="WP_113980848.1">
    <property type="nucleotide sequence ID" value="NZ_QMEY01000004.1"/>
</dbReference>
<name>A0A366M040_9ACTN</name>
<evidence type="ECO:0000256" key="10">
    <source>
        <dbReference type="ARBA" id="ARBA00023004"/>
    </source>
</evidence>
<feature type="transmembrane region" description="Helical" evidence="12">
    <location>
        <begin position="82"/>
        <end position="102"/>
    </location>
</feature>
<keyword evidence="10" id="KW-0408">Iron</keyword>
<dbReference type="PANTHER" id="PTHR43141">
    <property type="entry name" value="CYTOCHROME BD2 SUBUNIT II"/>
    <property type="match status" value="1"/>
</dbReference>
<evidence type="ECO:0000256" key="7">
    <source>
        <dbReference type="ARBA" id="ARBA00022723"/>
    </source>
</evidence>
<gene>
    <name evidence="13" type="primary">cydB</name>
    <name evidence="13" type="ORF">DP939_12545</name>
</gene>
<dbReference type="NCBIfam" id="TIGR00203">
    <property type="entry name" value="cydB"/>
    <property type="match status" value="1"/>
</dbReference>
<keyword evidence="5" id="KW-0349">Heme</keyword>
<evidence type="ECO:0000313" key="13">
    <source>
        <dbReference type="EMBL" id="RBQ19575.1"/>
    </source>
</evidence>
<evidence type="ECO:0000256" key="12">
    <source>
        <dbReference type="SAM" id="Phobius"/>
    </source>
</evidence>
<accession>A0A366M040</accession>
<dbReference type="GO" id="GO:0046872">
    <property type="term" value="F:metal ion binding"/>
    <property type="evidence" value="ECO:0007669"/>
    <property type="project" value="UniProtKB-KW"/>
</dbReference>
<feature type="transmembrane region" description="Helical" evidence="12">
    <location>
        <begin position="144"/>
        <end position="166"/>
    </location>
</feature>
<feature type="transmembrane region" description="Helical" evidence="12">
    <location>
        <begin position="114"/>
        <end position="138"/>
    </location>
</feature>
<evidence type="ECO:0000256" key="6">
    <source>
        <dbReference type="ARBA" id="ARBA00022692"/>
    </source>
</evidence>
<dbReference type="Pfam" id="PF02322">
    <property type="entry name" value="Cyt_bd_oxida_II"/>
    <property type="match status" value="1"/>
</dbReference>
<evidence type="ECO:0000313" key="14">
    <source>
        <dbReference type="Proteomes" id="UP000253303"/>
    </source>
</evidence>
<dbReference type="GO" id="GO:0009055">
    <property type="term" value="F:electron transfer activity"/>
    <property type="evidence" value="ECO:0007669"/>
    <property type="project" value="TreeGrafter"/>
</dbReference>
<dbReference type="GO" id="GO:0019646">
    <property type="term" value="P:aerobic electron transport chain"/>
    <property type="evidence" value="ECO:0007669"/>
    <property type="project" value="TreeGrafter"/>
</dbReference>
<comment type="similarity">
    <text evidence="2">Belongs to the cytochrome ubiquinol oxidase subunit 2 family.</text>
</comment>
<keyword evidence="3" id="KW-0813">Transport</keyword>
<evidence type="ECO:0000256" key="11">
    <source>
        <dbReference type="ARBA" id="ARBA00023136"/>
    </source>
</evidence>
<dbReference type="PIRSF" id="PIRSF000267">
    <property type="entry name" value="Cyt_oxidse_sub2"/>
    <property type="match status" value="1"/>
</dbReference>
<sequence>MELTTVWFVIIAFLWTGYFVLEGFDFGVGMLAPVLSRSEPERRQVLTTIGPVWDGNEVWLITAVGAMFAAFPAWYAGLFSTFYLPVLLVLAGLIVRGVALEWRGKVATDRERSWCDLAIFAGSALPAFLWGAIFAAVLTGSGPAAIVGGVFALALCLLHGAVFLALRTEGPVRRRARRAALTASLAAVPTGVAALSAIPAGGSPLLWAVALAAMAALASAVAFAWRRREGWAFAATAGAIALGTAALFGALWPEPLPGLTVTEAASAPYTLGVLTWIGLIALPFVMGYQGWTYWVFRKRVASAPLSKVG</sequence>
<keyword evidence="9 12" id="KW-1133">Transmembrane helix</keyword>
<evidence type="ECO:0000256" key="3">
    <source>
        <dbReference type="ARBA" id="ARBA00022448"/>
    </source>
</evidence>
<feature type="transmembrane region" description="Helical" evidence="12">
    <location>
        <begin position="273"/>
        <end position="296"/>
    </location>
</feature>
<dbReference type="InterPro" id="IPR003317">
    <property type="entry name" value="Cyt-d_oxidase_su2"/>
</dbReference>
<dbReference type="AlphaFoldDB" id="A0A366M040"/>
<reference evidence="13 14" key="1">
    <citation type="submission" date="2018-06" db="EMBL/GenBank/DDBJ databases">
        <title>Sphaerisporangium craniellae sp. nov., isolated from a marine sponge in the South China Sea.</title>
        <authorList>
            <person name="Li L."/>
        </authorList>
    </citation>
    <scope>NUCLEOTIDE SEQUENCE [LARGE SCALE GENOMIC DNA]</scope>
    <source>
        <strain evidence="13 14">LHW63015</strain>
    </source>
</reference>
<keyword evidence="8" id="KW-0249">Electron transport</keyword>
<proteinExistence type="inferred from homology"/>
<keyword evidence="7" id="KW-0479">Metal-binding</keyword>
<dbReference type="OrthoDB" id="9776710at2"/>
<evidence type="ECO:0000256" key="5">
    <source>
        <dbReference type="ARBA" id="ARBA00022617"/>
    </source>
</evidence>
<feature type="transmembrane region" description="Helical" evidence="12">
    <location>
        <begin position="204"/>
        <end position="225"/>
    </location>
</feature>
<keyword evidence="6 12" id="KW-0812">Transmembrane</keyword>
<feature type="transmembrane region" description="Helical" evidence="12">
    <location>
        <begin position="178"/>
        <end position="198"/>
    </location>
</feature>
<dbReference type="GO" id="GO:0005886">
    <property type="term" value="C:plasma membrane"/>
    <property type="evidence" value="ECO:0007669"/>
    <property type="project" value="UniProtKB-SubCell"/>
</dbReference>
<evidence type="ECO:0000256" key="1">
    <source>
        <dbReference type="ARBA" id="ARBA00004651"/>
    </source>
</evidence>
<feature type="transmembrane region" description="Helical" evidence="12">
    <location>
        <begin position="232"/>
        <end position="253"/>
    </location>
</feature>
<evidence type="ECO:0000256" key="4">
    <source>
        <dbReference type="ARBA" id="ARBA00022475"/>
    </source>
</evidence>
<comment type="subcellular location">
    <subcellularLocation>
        <location evidence="1">Cell membrane</location>
        <topology evidence="1">Multi-pass membrane protein</topology>
    </subcellularLocation>
</comment>
<keyword evidence="14" id="KW-1185">Reference proteome</keyword>
<evidence type="ECO:0000256" key="2">
    <source>
        <dbReference type="ARBA" id="ARBA00007543"/>
    </source>
</evidence>
<dbReference type="GO" id="GO:0016682">
    <property type="term" value="F:oxidoreductase activity, acting on diphenols and related substances as donors, oxygen as acceptor"/>
    <property type="evidence" value="ECO:0007669"/>
    <property type="project" value="TreeGrafter"/>
</dbReference>
<dbReference type="EMBL" id="QMEY01000004">
    <property type="protein sequence ID" value="RBQ19575.1"/>
    <property type="molecule type" value="Genomic_DNA"/>
</dbReference>
<organism evidence="13 14">
    <name type="scientific">Spongiactinospora rosea</name>
    <dbReference type="NCBI Taxonomy" id="2248750"/>
    <lineage>
        <taxon>Bacteria</taxon>
        <taxon>Bacillati</taxon>
        <taxon>Actinomycetota</taxon>
        <taxon>Actinomycetes</taxon>
        <taxon>Streptosporangiales</taxon>
        <taxon>Streptosporangiaceae</taxon>
        <taxon>Spongiactinospora</taxon>
    </lineage>
</organism>
<feature type="transmembrane region" description="Helical" evidence="12">
    <location>
        <begin position="6"/>
        <end position="35"/>
    </location>
</feature>
<keyword evidence="11 12" id="KW-0472">Membrane</keyword>